<evidence type="ECO:0000256" key="1">
    <source>
        <dbReference type="SAM" id="MobiDB-lite"/>
    </source>
</evidence>
<reference evidence="3" key="1">
    <citation type="journal article" date="2013" name="Genome Announc.">
        <title>Draft genome sequence of the ascomycete Phaeoacremonium aleophilum strain UCR-PA7, a causal agent of the esca disease complex in grapevines.</title>
        <authorList>
            <person name="Blanco-Ulate B."/>
            <person name="Rolshausen P."/>
            <person name="Cantu D."/>
        </authorList>
    </citation>
    <scope>NUCLEOTIDE SEQUENCE [LARGE SCALE GENOMIC DNA]</scope>
    <source>
        <strain evidence="3">UCR-PA7</strain>
    </source>
</reference>
<dbReference type="EMBL" id="KB933063">
    <property type="protein sequence ID" value="EOO00652.1"/>
    <property type="molecule type" value="Genomic_DNA"/>
</dbReference>
<accession>R8BMU4</accession>
<gene>
    <name evidence="2" type="ORF">UCRPA7_3880</name>
</gene>
<organism evidence="2 3">
    <name type="scientific">Phaeoacremonium minimum (strain UCR-PA7)</name>
    <name type="common">Esca disease fungus</name>
    <name type="synonym">Togninia minima</name>
    <dbReference type="NCBI Taxonomy" id="1286976"/>
    <lineage>
        <taxon>Eukaryota</taxon>
        <taxon>Fungi</taxon>
        <taxon>Dikarya</taxon>
        <taxon>Ascomycota</taxon>
        <taxon>Pezizomycotina</taxon>
        <taxon>Sordariomycetes</taxon>
        <taxon>Sordariomycetidae</taxon>
        <taxon>Togniniales</taxon>
        <taxon>Togniniaceae</taxon>
        <taxon>Phaeoacremonium</taxon>
    </lineage>
</organism>
<feature type="region of interest" description="Disordered" evidence="1">
    <location>
        <begin position="1"/>
        <end position="24"/>
    </location>
</feature>
<dbReference type="HOGENOM" id="CLU_1031280_0_0_1"/>
<dbReference type="Proteomes" id="UP000014074">
    <property type="component" value="Unassembled WGS sequence"/>
</dbReference>
<name>R8BMU4_PHAM7</name>
<dbReference type="AlphaFoldDB" id="R8BMU4"/>
<evidence type="ECO:0000313" key="2">
    <source>
        <dbReference type="EMBL" id="EOO00652.1"/>
    </source>
</evidence>
<dbReference type="GeneID" id="19324273"/>
<dbReference type="RefSeq" id="XP_007914627.1">
    <property type="nucleotide sequence ID" value="XM_007916436.1"/>
</dbReference>
<sequence length="270" mass="30492">MAPETRKRKHPHGVGVRDDMSIDGFTTKSDDLELSDILNTAEHTSEPFTSPDFLDEILPEALAKLDDPELNDEMRQILDNATPTPQRFFTPDPETGSQLASMSFDSLHPSSDWIRDDGRGSLDVLRIMHPSDRFLAAIDADRPRDAIAYSYMAIRNVDDRTRDIKNQVNSLEAQQSHSVFLHEACAETSKLAYDTATKTNERTYERICDHRVRLEELEDKYKAQDVRIAVLEAIIKIQNAKQDLLLATLNKTLDAHMAGELSIALKNLAM</sequence>
<feature type="compositionally biased region" description="Basic residues" evidence="1">
    <location>
        <begin position="1"/>
        <end position="12"/>
    </location>
</feature>
<dbReference type="KEGG" id="tmn:UCRPA7_3880"/>
<protein>
    <submittedName>
        <fullName evidence="2">Uncharacterized protein</fullName>
    </submittedName>
</protein>
<proteinExistence type="predicted"/>
<keyword evidence="3" id="KW-1185">Reference proteome</keyword>
<evidence type="ECO:0000313" key="3">
    <source>
        <dbReference type="Proteomes" id="UP000014074"/>
    </source>
</evidence>